<dbReference type="Pfam" id="PF01590">
    <property type="entry name" value="GAF"/>
    <property type="match status" value="1"/>
</dbReference>
<dbReference type="SMART" id="SM00065">
    <property type="entry name" value="GAF"/>
    <property type="match status" value="1"/>
</dbReference>
<dbReference type="Gene3D" id="1.10.10.2840">
    <property type="entry name" value="PucR C-terminal helix-turn-helix domain"/>
    <property type="match status" value="1"/>
</dbReference>
<evidence type="ECO:0000259" key="2">
    <source>
        <dbReference type="SMART" id="SM00065"/>
    </source>
</evidence>
<reference evidence="3" key="1">
    <citation type="submission" date="2021-04" db="EMBL/GenBank/DDBJ databases">
        <title>Genome based classification of Actinospica acidithermotolerans sp. nov., an actinobacterium isolated from an Indonesian hot spring.</title>
        <authorList>
            <person name="Kusuma A.B."/>
            <person name="Putra K.E."/>
            <person name="Nafisah S."/>
            <person name="Loh J."/>
            <person name="Nouioui I."/>
            <person name="Goodfellow M."/>
        </authorList>
    </citation>
    <scope>NUCLEOTIDE SEQUENCE</scope>
    <source>
        <strain evidence="3">MGRD01-02</strain>
    </source>
</reference>
<dbReference type="Proteomes" id="UP000676325">
    <property type="component" value="Unassembled WGS sequence"/>
</dbReference>
<dbReference type="RefSeq" id="WP_212519976.1">
    <property type="nucleotide sequence ID" value="NZ_JAGSOH010000067.1"/>
</dbReference>
<evidence type="ECO:0000313" key="3">
    <source>
        <dbReference type="EMBL" id="MBR7828842.1"/>
    </source>
</evidence>
<dbReference type="Gene3D" id="3.30.450.40">
    <property type="match status" value="1"/>
</dbReference>
<dbReference type="PANTHER" id="PTHR33744">
    <property type="entry name" value="CARBOHYDRATE DIACID REGULATOR"/>
    <property type="match status" value="1"/>
</dbReference>
<feature type="domain" description="GAF" evidence="2">
    <location>
        <begin position="84"/>
        <end position="236"/>
    </location>
</feature>
<dbReference type="InterPro" id="IPR042070">
    <property type="entry name" value="PucR_C-HTH_sf"/>
</dbReference>
<protein>
    <submittedName>
        <fullName evidence="3">Helix-turn-helix domain-containing protein</fullName>
    </submittedName>
</protein>
<comment type="similarity">
    <text evidence="1">Belongs to the CdaR family.</text>
</comment>
<dbReference type="SUPFAM" id="SSF55781">
    <property type="entry name" value="GAF domain-like"/>
    <property type="match status" value="1"/>
</dbReference>
<evidence type="ECO:0000256" key="1">
    <source>
        <dbReference type="ARBA" id="ARBA00006754"/>
    </source>
</evidence>
<dbReference type="InterPro" id="IPR025736">
    <property type="entry name" value="PucR_C-HTH_dom"/>
</dbReference>
<dbReference type="PANTHER" id="PTHR33744:SF1">
    <property type="entry name" value="DNA-BINDING TRANSCRIPTIONAL ACTIVATOR ADER"/>
    <property type="match status" value="1"/>
</dbReference>
<dbReference type="AlphaFoldDB" id="A0A941ECM9"/>
<dbReference type="InterPro" id="IPR003018">
    <property type="entry name" value="GAF"/>
</dbReference>
<organism evidence="3 4">
    <name type="scientific">Actinospica acidithermotolerans</name>
    <dbReference type="NCBI Taxonomy" id="2828514"/>
    <lineage>
        <taxon>Bacteria</taxon>
        <taxon>Bacillati</taxon>
        <taxon>Actinomycetota</taxon>
        <taxon>Actinomycetes</taxon>
        <taxon>Catenulisporales</taxon>
        <taxon>Actinospicaceae</taxon>
        <taxon>Actinospica</taxon>
    </lineage>
</organism>
<sequence length="649" mass="68643">MAERAGPAGLLEVLESLAHETVTGEPVARAASPGATGRERYADESEYAGELYARIHANFARLRRGEAMLLSLFDYIRELSKAGGIGELLATAARQARHLLLLDTVFISVPDDEPGRYRIVAADGQVTTATVGTRLPGGSTGFGGDRGLGRTPVWTPDYLADNGFEHTSDTDRMIAEEGLRGLIAAPLYADGRRFAVLYGGSRGMRRFTAAEVSLIERYAELVAAFVRSAAELARNADAIAAAERSLDRADADLADLRNIIELCHSTLDEPPNGETVSAHVELWAKALGFDIAVYGRDDRLVTASGVARPAVPADQTVLPAAEAAVARAAADLVQLGDGRSVVSVDFGGEHLGTLVARPERALTERDTMVLRLAVRVIAACLSKGPGQTSAAGGRQRDGLLAQLLRSDAPTPSRAVLARLRELGADLEAPHLVVIARTEPGLRAKAEQWAEAYARRLNGLYLARAEDVTLLVPGSDPSAASNAVREELASALRAPVTVGAGGPAHMLGQQVRAAYAEARRCLSAMLTLGMVGRSAAPDELGFLGLLLAGGRDVPQLVGSVVGPVFEYDDQRSGALVETLDAYFESGSNATAAAKALHVHPNTVSRRLERISELLGPDWQHPQRVLEIQVALQLARMRGGLSEDAGTAPSA</sequence>
<dbReference type="InterPro" id="IPR051448">
    <property type="entry name" value="CdaR-like_regulators"/>
</dbReference>
<evidence type="ECO:0000313" key="4">
    <source>
        <dbReference type="Proteomes" id="UP000676325"/>
    </source>
</evidence>
<dbReference type="EMBL" id="JAGSOH010000067">
    <property type="protein sequence ID" value="MBR7828842.1"/>
    <property type="molecule type" value="Genomic_DNA"/>
</dbReference>
<dbReference type="Pfam" id="PF17853">
    <property type="entry name" value="GGDEF_2"/>
    <property type="match status" value="1"/>
</dbReference>
<name>A0A941ECM9_9ACTN</name>
<keyword evidence="4" id="KW-1185">Reference proteome</keyword>
<proteinExistence type="inferred from homology"/>
<dbReference type="InterPro" id="IPR041522">
    <property type="entry name" value="CdaR_GGDEF"/>
</dbReference>
<gene>
    <name evidence="3" type="ORF">KDK95_21210</name>
</gene>
<comment type="caution">
    <text evidence="3">The sequence shown here is derived from an EMBL/GenBank/DDBJ whole genome shotgun (WGS) entry which is preliminary data.</text>
</comment>
<dbReference type="Pfam" id="PF13556">
    <property type="entry name" value="HTH_30"/>
    <property type="match status" value="1"/>
</dbReference>
<dbReference type="InterPro" id="IPR029016">
    <property type="entry name" value="GAF-like_dom_sf"/>
</dbReference>
<accession>A0A941ECM9</accession>